<keyword evidence="6 13" id="KW-0418">Kinase</keyword>
<dbReference type="InterPro" id="IPR036890">
    <property type="entry name" value="HATPase_C_sf"/>
</dbReference>
<dbReference type="GO" id="GO:0000155">
    <property type="term" value="F:phosphorelay sensor kinase activity"/>
    <property type="evidence" value="ECO:0007669"/>
    <property type="project" value="InterPro"/>
</dbReference>
<evidence type="ECO:0000256" key="9">
    <source>
        <dbReference type="PROSITE-ProRule" id="PRU00169"/>
    </source>
</evidence>
<name>A0A1N7IJ50_9PROT</name>
<dbReference type="InterPro" id="IPR001789">
    <property type="entry name" value="Sig_transdc_resp-reg_receiver"/>
</dbReference>
<protein>
    <recommendedName>
        <fullName evidence="2">histidine kinase</fullName>
        <ecNumber evidence="2">2.7.13.3</ecNumber>
    </recommendedName>
</protein>
<dbReference type="GO" id="GO:0006355">
    <property type="term" value="P:regulation of DNA-templated transcription"/>
    <property type="evidence" value="ECO:0007669"/>
    <property type="project" value="InterPro"/>
</dbReference>
<dbReference type="InterPro" id="IPR003661">
    <property type="entry name" value="HisK_dim/P_dom"/>
</dbReference>
<keyword evidence="4" id="KW-0808">Transferase</keyword>
<dbReference type="Proteomes" id="UP000185678">
    <property type="component" value="Unassembled WGS sequence"/>
</dbReference>
<organism evidence="13 14">
    <name type="scientific">Insolitispirillum peregrinum</name>
    <dbReference type="NCBI Taxonomy" id="80876"/>
    <lineage>
        <taxon>Bacteria</taxon>
        <taxon>Pseudomonadati</taxon>
        <taxon>Pseudomonadota</taxon>
        <taxon>Alphaproteobacteria</taxon>
        <taxon>Rhodospirillales</taxon>
        <taxon>Novispirillaceae</taxon>
        <taxon>Insolitispirillum</taxon>
    </lineage>
</organism>
<dbReference type="SUPFAM" id="SSF47384">
    <property type="entry name" value="Homodimeric domain of signal transducing histidine kinase"/>
    <property type="match status" value="1"/>
</dbReference>
<dbReference type="STRING" id="80876.SAMN05421779_101174"/>
<dbReference type="InterPro" id="IPR003594">
    <property type="entry name" value="HATPase_dom"/>
</dbReference>
<dbReference type="InterPro" id="IPR036097">
    <property type="entry name" value="HisK_dim/P_sf"/>
</dbReference>
<reference evidence="13 14" key="1">
    <citation type="submission" date="2017-01" db="EMBL/GenBank/DDBJ databases">
        <authorList>
            <person name="Mah S.A."/>
            <person name="Swanson W.J."/>
            <person name="Moy G.W."/>
            <person name="Vacquier V.D."/>
        </authorList>
    </citation>
    <scope>NUCLEOTIDE SEQUENCE [LARGE SCALE GENOMIC DNA]</scope>
    <source>
        <strain evidence="13 14">DSM 11589</strain>
    </source>
</reference>
<dbReference type="PROSITE" id="PS50110">
    <property type="entry name" value="RESPONSE_REGULATORY"/>
    <property type="match status" value="1"/>
</dbReference>
<keyword evidence="7" id="KW-0067">ATP-binding</keyword>
<dbReference type="PRINTS" id="PR00344">
    <property type="entry name" value="BCTRLSENSOR"/>
</dbReference>
<dbReference type="RefSeq" id="WP_076398108.1">
    <property type="nucleotide sequence ID" value="NZ_FTOA01000001.1"/>
</dbReference>
<dbReference type="InterPro" id="IPR035965">
    <property type="entry name" value="PAS-like_dom_sf"/>
</dbReference>
<dbReference type="Gene3D" id="3.40.50.2300">
    <property type="match status" value="1"/>
</dbReference>
<dbReference type="Pfam" id="PF00072">
    <property type="entry name" value="Response_reg"/>
    <property type="match status" value="1"/>
</dbReference>
<gene>
    <name evidence="13" type="ORF">SAMN05421779_101174</name>
</gene>
<dbReference type="PROSITE" id="PS50112">
    <property type="entry name" value="PAS"/>
    <property type="match status" value="1"/>
</dbReference>
<evidence type="ECO:0000256" key="5">
    <source>
        <dbReference type="ARBA" id="ARBA00022741"/>
    </source>
</evidence>
<dbReference type="Gene3D" id="1.10.287.130">
    <property type="match status" value="1"/>
</dbReference>
<feature type="modified residue" description="4-aspartylphosphate" evidence="9">
    <location>
        <position position="582"/>
    </location>
</feature>
<keyword evidence="5" id="KW-0547">Nucleotide-binding</keyword>
<evidence type="ECO:0000259" key="11">
    <source>
        <dbReference type="PROSITE" id="PS50110"/>
    </source>
</evidence>
<dbReference type="PANTHER" id="PTHR43065">
    <property type="entry name" value="SENSOR HISTIDINE KINASE"/>
    <property type="match status" value="1"/>
</dbReference>
<evidence type="ECO:0000256" key="1">
    <source>
        <dbReference type="ARBA" id="ARBA00000085"/>
    </source>
</evidence>
<dbReference type="Pfam" id="PF02518">
    <property type="entry name" value="HATPase_c"/>
    <property type="match status" value="1"/>
</dbReference>
<keyword evidence="8" id="KW-0902">Two-component regulatory system</keyword>
<feature type="domain" description="Histidine kinase" evidence="10">
    <location>
        <begin position="275"/>
        <end position="503"/>
    </location>
</feature>
<dbReference type="InterPro" id="IPR005467">
    <property type="entry name" value="His_kinase_dom"/>
</dbReference>
<evidence type="ECO:0000259" key="12">
    <source>
        <dbReference type="PROSITE" id="PS50112"/>
    </source>
</evidence>
<evidence type="ECO:0000313" key="13">
    <source>
        <dbReference type="EMBL" id="SIS37011.1"/>
    </source>
</evidence>
<feature type="domain" description="Response regulatory" evidence="11">
    <location>
        <begin position="532"/>
        <end position="648"/>
    </location>
</feature>
<keyword evidence="3 9" id="KW-0597">Phosphoprotein</keyword>
<dbReference type="NCBIfam" id="TIGR00229">
    <property type="entry name" value="sensory_box"/>
    <property type="match status" value="2"/>
</dbReference>
<dbReference type="SMART" id="SM00387">
    <property type="entry name" value="HATPase_c"/>
    <property type="match status" value="1"/>
</dbReference>
<evidence type="ECO:0000313" key="14">
    <source>
        <dbReference type="Proteomes" id="UP000185678"/>
    </source>
</evidence>
<dbReference type="OrthoDB" id="9789238at2"/>
<accession>A0A1N7IJ50</accession>
<proteinExistence type="predicted"/>
<dbReference type="EMBL" id="FTOA01000001">
    <property type="protein sequence ID" value="SIS37011.1"/>
    <property type="molecule type" value="Genomic_DNA"/>
</dbReference>
<evidence type="ECO:0000256" key="3">
    <source>
        <dbReference type="ARBA" id="ARBA00022553"/>
    </source>
</evidence>
<dbReference type="Gene3D" id="3.30.450.20">
    <property type="entry name" value="PAS domain"/>
    <property type="match status" value="2"/>
</dbReference>
<dbReference type="InterPro" id="IPR013767">
    <property type="entry name" value="PAS_fold"/>
</dbReference>
<evidence type="ECO:0000256" key="2">
    <source>
        <dbReference type="ARBA" id="ARBA00012438"/>
    </source>
</evidence>
<dbReference type="CDD" id="cd00082">
    <property type="entry name" value="HisKA"/>
    <property type="match status" value="1"/>
</dbReference>
<dbReference type="PANTHER" id="PTHR43065:SF46">
    <property type="entry name" value="C4-DICARBOXYLATE TRANSPORT SENSOR PROTEIN DCTB"/>
    <property type="match status" value="1"/>
</dbReference>
<dbReference type="AlphaFoldDB" id="A0A1N7IJ50"/>
<dbReference type="PROSITE" id="PS50109">
    <property type="entry name" value="HIS_KIN"/>
    <property type="match status" value="1"/>
</dbReference>
<evidence type="ECO:0000256" key="6">
    <source>
        <dbReference type="ARBA" id="ARBA00022777"/>
    </source>
</evidence>
<evidence type="ECO:0000259" key="10">
    <source>
        <dbReference type="PROSITE" id="PS50109"/>
    </source>
</evidence>
<comment type="catalytic activity">
    <reaction evidence="1">
        <text>ATP + protein L-histidine = ADP + protein N-phospho-L-histidine.</text>
        <dbReference type="EC" id="2.7.13.3"/>
    </reaction>
</comment>
<dbReference type="SMART" id="SM00091">
    <property type="entry name" value="PAS"/>
    <property type="match status" value="2"/>
</dbReference>
<dbReference type="Gene3D" id="3.30.565.10">
    <property type="entry name" value="Histidine kinase-like ATPase, C-terminal domain"/>
    <property type="match status" value="1"/>
</dbReference>
<dbReference type="SMART" id="SM00448">
    <property type="entry name" value="REC"/>
    <property type="match status" value="1"/>
</dbReference>
<evidence type="ECO:0000256" key="4">
    <source>
        <dbReference type="ARBA" id="ARBA00022679"/>
    </source>
</evidence>
<sequence>MPFRFGKRRRTPRSRDDHSLSLLLDGVPDHALYALDSRGRVQSWNKAAETLFGFAPADIIGCHHSRLYTGPATALTFRLLTQARQNGSSHYEGLLHAKGKKPFWAIIDITATPPGTPSATGLSFLCMVHDATLARQEQDHIAFQASLLNRVRNAILATDTHGRIVYMNSYAETLFQLPWAMAEGRYLEELGLWPDDLCALPPRQDGRERFEREVTARRADGSTFPALCTTSVSPAPYGMGYSEAHVIHDLSDLKAMQAALQHGANLAVLGRMSASLVHEISQPMNVIRLTAEGNLLKLGKTDQPETLIDDFARSFQTIADQAARLFETVEFMQTFSRQSEGQIPLPAAPVDRSFDLARSLREAASVLYLGFQRAGVTLTLTIPDPPCLAHGHARHIEQVLINLLNNALYAVSHHQGQHGEVQASLCLQDDRWQLRICDNGPGIAPAIASRIFEPFFTTKPTGQGSGLGLAISLEIIRDAGGSLDYAPSPTGGACFSITLPQAHGASLPSAPPPATPSGMTQAGLAQASTKGRVLIVDDDQPTRLSLAQALGTLGYQVSEASGGHAALAQLEQGAAFDVVITDLRMPDGNGFELLERMAEDYPHVFTVVITGQARRDREAFAALEGNCDVLLPKPLALRTLEKALRDLLEQ</sequence>
<dbReference type="CDD" id="cd00156">
    <property type="entry name" value="REC"/>
    <property type="match status" value="1"/>
</dbReference>
<dbReference type="CDD" id="cd00130">
    <property type="entry name" value="PAS"/>
    <property type="match status" value="2"/>
</dbReference>
<keyword evidence="14" id="KW-1185">Reference proteome</keyword>
<evidence type="ECO:0000256" key="8">
    <source>
        <dbReference type="ARBA" id="ARBA00023012"/>
    </source>
</evidence>
<dbReference type="Pfam" id="PF00989">
    <property type="entry name" value="PAS"/>
    <property type="match status" value="2"/>
</dbReference>
<dbReference type="InterPro" id="IPR000014">
    <property type="entry name" value="PAS"/>
</dbReference>
<dbReference type="SUPFAM" id="SSF55785">
    <property type="entry name" value="PYP-like sensor domain (PAS domain)"/>
    <property type="match status" value="2"/>
</dbReference>
<feature type="domain" description="PAS" evidence="12">
    <location>
        <begin position="16"/>
        <end position="61"/>
    </location>
</feature>
<dbReference type="EC" id="2.7.13.3" evidence="2"/>
<dbReference type="InterPro" id="IPR011006">
    <property type="entry name" value="CheY-like_superfamily"/>
</dbReference>
<evidence type="ECO:0000256" key="7">
    <source>
        <dbReference type="ARBA" id="ARBA00022840"/>
    </source>
</evidence>
<dbReference type="GO" id="GO:0005524">
    <property type="term" value="F:ATP binding"/>
    <property type="evidence" value="ECO:0007669"/>
    <property type="project" value="UniProtKB-KW"/>
</dbReference>
<dbReference type="SUPFAM" id="SSF55874">
    <property type="entry name" value="ATPase domain of HSP90 chaperone/DNA topoisomerase II/histidine kinase"/>
    <property type="match status" value="1"/>
</dbReference>
<dbReference type="InterPro" id="IPR004358">
    <property type="entry name" value="Sig_transdc_His_kin-like_C"/>
</dbReference>
<dbReference type="SUPFAM" id="SSF52172">
    <property type="entry name" value="CheY-like"/>
    <property type="match status" value="1"/>
</dbReference>